<sequence>MSFVTPDPFTTRPEIDGTFGVVTSTHWIATAVGMGVLERGGNAFDAGVAVAFVLQVVEPHLNGPGGDVPLILHDVRVGRPQVVCGQGPAPAAATIAHLRDGLGLDLVPGTGLLATCVPGSFDAYMRVLRDHGTWRLADVLAPAIAYARDGYPLVERICATIATVEALFTEHWTTSAALYLRDGGVPAPGTLFTNPALAETYARILREAAGGSREAEIERARRVWSQGFVAEAIDAFCRTEVMDVTGRRHRGLLTGADMAGWAASVEEPLAYEYGRYTVLKAGPWTQGLATLQQLALLKGFALDGLDPAGADFIHLQVECAKLAFADRDTFYGDPDFVAVPVETLLSDAYTDARRRLVTDRASLEQRPGTIPGHGKALDARASEGGRTAVGSTGAGEPTVGRIPSRVAPAEDGRAAENGRAGLVRGDTVHFDIVDRDGNMVTATPSGGWLQSSPVIPALGFCLGTRAQMFVLDEGHPAALAPGKRPRSTLSPTLALRDGEPYLAWGSPGGDQQDQWIPQFFLRHVHAGMNLQAAIDAPAWHTEHFPSSFWPRTSRPGVVVVEGRVGSATVAELRRRGHVVEVGPDWSEGRLTAASRDGRRRRAAANPRGMQGYAAGR</sequence>
<dbReference type="PANTHER" id="PTHR43881:SF1">
    <property type="entry name" value="GAMMA-GLUTAMYLTRANSPEPTIDASE (AFU_ORTHOLOGUE AFUA_4G13580)"/>
    <property type="match status" value="1"/>
</dbReference>
<gene>
    <name evidence="2" type="primary">ywrD_1</name>
    <name evidence="2" type="ORF">OPKNFCMD_0412</name>
</gene>
<accession>A0ABQ4QR84</accession>
<dbReference type="InterPro" id="IPR052896">
    <property type="entry name" value="GGT-like_enzyme"/>
</dbReference>
<comment type="caution">
    <text evidence="2">The sequence shown here is derived from an EMBL/GenBank/DDBJ whole genome shotgun (WGS) entry which is preliminary data.</text>
</comment>
<organism evidence="2 3">
    <name type="scientific">Methylobacterium crusticola</name>
    <dbReference type="NCBI Taxonomy" id="1697972"/>
    <lineage>
        <taxon>Bacteria</taxon>
        <taxon>Pseudomonadati</taxon>
        <taxon>Pseudomonadota</taxon>
        <taxon>Alphaproteobacteria</taxon>
        <taxon>Hyphomicrobiales</taxon>
        <taxon>Methylobacteriaceae</taxon>
        <taxon>Methylobacterium</taxon>
    </lineage>
</organism>
<proteinExistence type="predicted"/>
<feature type="region of interest" description="Disordered" evidence="1">
    <location>
        <begin position="365"/>
        <end position="404"/>
    </location>
</feature>
<dbReference type="PRINTS" id="PR01210">
    <property type="entry name" value="GGTRANSPTASE"/>
</dbReference>
<evidence type="ECO:0000313" key="2">
    <source>
        <dbReference type="EMBL" id="GJD47702.1"/>
    </source>
</evidence>
<dbReference type="Pfam" id="PF01019">
    <property type="entry name" value="G_glu_transpept"/>
    <property type="match status" value="1"/>
</dbReference>
<protein>
    <submittedName>
        <fullName evidence="2">Glutathione hydrolase-like YwrD proenzyme</fullName>
    </submittedName>
</protein>
<dbReference type="Proteomes" id="UP001055167">
    <property type="component" value="Unassembled WGS sequence"/>
</dbReference>
<dbReference type="SUPFAM" id="SSF56235">
    <property type="entry name" value="N-terminal nucleophile aminohydrolases (Ntn hydrolases)"/>
    <property type="match status" value="1"/>
</dbReference>
<evidence type="ECO:0000256" key="1">
    <source>
        <dbReference type="SAM" id="MobiDB-lite"/>
    </source>
</evidence>
<dbReference type="Gene3D" id="3.60.20.40">
    <property type="match status" value="1"/>
</dbReference>
<dbReference type="RefSeq" id="WP_128566384.1">
    <property type="nucleotide sequence ID" value="NZ_BPQH01000001.1"/>
</dbReference>
<dbReference type="Gene3D" id="1.10.246.130">
    <property type="match status" value="1"/>
</dbReference>
<reference evidence="2" key="2">
    <citation type="submission" date="2021-08" db="EMBL/GenBank/DDBJ databases">
        <authorList>
            <person name="Tani A."/>
            <person name="Ola A."/>
            <person name="Ogura Y."/>
            <person name="Katsura K."/>
            <person name="Hayashi T."/>
        </authorList>
    </citation>
    <scope>NUCLEOTIDE SEQUENCE</scope>
    <source>
        <strain evidence="2">KCTC 52305</strain>
    </source>
</reference>
<feature type="region of interest" description="Disordered" evidence="1">
    <location>
        <begin position="590"/>
        <end position="616"/>
    </location>
</feature>
<dbReference type="InterPro" id="IPR029055">
    <property type="entry name" value="Ntn_hydrolases_N"/>
</dbReference>
<dbReference type="InterPro" id="IPR043138">
    <property type="entry name" value="GGT_lsub"/>
</dbReference>
<reference evidence="2" key="1">
    <citation type="journal article" date="2021" name="Front. Microbiol.">
        <title>Comprehensive Comparative Genomics and Phenotyping of Methylobacterium Species.</title>
        <authorList>
            <person name="Alessa O."/>
            <person name="Ogura Y."/>
            <person name="Fujitani Y."/>
            <person name="Takami H."/>
            <person name="Hayashi T."/>
            <person name="Sahin N."/>
            <person name="Tani A."/>
        </authorList>
    </citation>
    <scope>NUCLEOTIDE SEQUENCE</scope>
    <source>
        <strain evidence="2">KCTC 52305</strain>
    </source>
</reference>
<evidence type="ECO:0000313" key="3">
    <source>
        <dbReference type="Proteomes" id="UP001055167"/>
    </source>
</evidence>
<dbReference type="PANTHER" id="PTHR43881">
    <property type="entry name" value="GAMMA-GLUTAMYLTRANSPEPTIDASE (AFU_ORTHOLOGUE AFUA_4G13580)"/>
    <property type="match status" value="1"/>
</dbReference>
<dbReference type="EMBL" id="BPQH01000001">
    <property type="protein sequence ID" value="GJD47702.1"/>
    <property type="molecule type" value="Genomic_DNA"/>
</dbReference>
<name>A0ABQ4QR84_9HYPH</name>
<dbReference type="InterPro" id="IPR043137">
    <property type="entry name" value="GGT_ssub_C"/>
</dbReference>
<keyword evidence="3" id="KW-1185">Reference proteome</keyword>